<evidence type="ECO:0000313" key="2">
    <source>
        <dbReference type="EMBL" id="KDS50612.1"/>
    </source>
</evidence>
<dbReference type="PATRIC" id="fig|1339349.3.peg.2701"/>
<organism evidence="2 3">
    <name type="scientific">Bacteroides uniformis str. 3978 T3 ii</name>
    <dbReference type="NCBI Taxonomy" id="1339349"/>
    <lineage>
        <taxon>Bacteria</taxon>
        <taxon>Pseudomonadati</taxon>
        <taxon>Bacteroidota</taxon>
        <taxon>Bacteroidia</taxon>
        <taxon>Bacteroidales</taxon>
        <taxon>Bacteroidaceae</taxon>
        <taxon>Bacteroides</taxon>
    </lineage>
</organism>
<comment type="caution">
    <text evidence="2">The sequence shown here is derived from an EMBL/GenBank/DDBJ whole genome shotgun (WGS) entry which is preliminary data.</text>
</comment>
<accession>A0A078S3T2</accession>
<proteinExistence type="predicted"/>
<evidence type="ECO:0000313" key="3">
    <source>
        <dbReference type="Proteomes" id="UP000028013"/>
    </source>
</evidence>
<reference evidence="2 3" key="1">
    <citation type="submission" date="2014-04" db="EMBL/GenBank/DDBJ databases">
        <authorList>
            <person name="Sears C."/>
            <person name="Carroll K."/>
            <person name="Sack B.R."/>
            <person name="Qadri F."/>
            <person name="Myers L.L."/>
            <person name="Chung G.-T."/>
            <person name="Escheverria P."/>
            <person name="Fraser C.M."/>
            <person name="Sadzewicz L."/>
            <person name="Shefchek K.A."/>
            <person name="Tallon L."/>
            <person name="Das S.P."/>
            <person name="Daugherty S."/>
            <person name="Mongodin E.F."/>
        </authorList>
    </citation>
    <scope>NUCLEOTIDE SEQUENCE [LARGE SCALE GENOMIC DNA]</scope>
    <source>
        <strain evidence="2 3">3978 T3 ii</strain>
    </source>
</reference>
<protein>
    <recommendedName>
        <fullName evidence="4">DUF4252 domain-containing protein</fullName>
    </recommendedName>
</protein>
<evidence type="ECO:0008006" key="4">
    <source>
        <dbReference type="Google" id="ProtNLM"/>
    </source>
</evidence>
<dbReference type="EMBL" id="JNHN01000174">
    <property type="protein sequence ID" value="KDS50612.1"/>
    <property type="molecule type" value="Genomic_DNA"/>
</dbReference>
<sequence length="236" mass="27302">MKTMKMILAGVLLMLPLLCQAQKNLFNKYGDMKGVSSVYISKAMIETNPNLFTKDVYIGKVSGQLNSVQVLSTMDNNVKKEMRKDLRSLVQSSRYELLMKQKGTVSSSEFYMSRKGEKVKELIMIVDGAATLKFVYLEGDMTLKDIQNIMMYQNTSWNGNNVNIQLPDINWAEIEKLKNRDWLGELKHSQELALKGLENVAKLKDNKYLKEQMDTDTWKRFEKSMEALEERLEKME</sequence>
<evidence type="ECO:0000256" key="1">
    <source>
        <dbReference type="SAM" id="SignalP"/>
    </source>
</evidence>
<dbReference type="RefSeq" id="WP_005832692.1">
    <property type="nucleotide sequence ID" value="NZ_JNHN01000174.1"/>
</dbReference>
<dbReference type="AlphaFoldDB" id="A0A078S3T2"/>
<name>A0A078S3T2_BACUN</name>
<keyword evidence="1" id="KW-0732">Signal</keyword>
<feature type="signal peptide" evidence="1">
    <location>
        <begin position="1"/>
        <end position="21"/>
    </location>
</feature>
<feature type="chain" id="PRO_5001745287" description="DUF4252 domain-containing protein" evidence="1">
    <location>
        <begin position="22"/>
        <end position="236"/>
    </location>
</feature>
<dbReference type="InterPro" id="IPR025348">
    <property type="entry name" value="DUF4252"/>
</dbReference>
<gene>
    <name evidence="2" type="ORF">M094_1543</name>
</gene>
<dbReference type="Pfam" id="PF14060">
    <property type="entry name" value="DUF4252"/>
    <property type="match status" value="1"/>
</dbReference>
<dbReference type="Proteomes" id="UP000028013">
    <property type="component" value="Unassembled WGS sequence"/>
</dbReference>